<evidence type="ECO:0000256" key="2">
    <source>
        <dbReference type="ARBA" id="ARBA00023315"/>
    </source>
</evidence>
<organism evidence="4">
    <name type="scientific">Cupriavidus taiwanensis</name>
    <dbReference type="NCBI Taxonomy" id="164546"/>
    <lineage>
        <taxon>Bacteria</taxon>
        <taxon>Pseudomonadati</taxon>
        <taxon>Pseudomonadota</taxon>
        <taxon>Betaproteobacteria</taxon>
        <taxon>Burkholderiales</taxon>
        <taxon>Burkholderiaceae</taxon>
        <taxon>Cupriavidus</taxon>
    </lineage>
</organism>
<dbReference type="InterPro" id="IPR050832">
    <property type="entry name" value="Bact_Acetyltransf"/>
</dbReference>
<proteinExistence type="predicted"/>
<dbReference type="GO" id="GO:0016747">
    <property type="term" value="F:acyltransferase activity, transferring groups other than amino-acyl groups"/>
    <property type="evidence" value="ECO:0007669"/>
    <property type="project" value="InterPro"/>
</dbReference>
<dbReference type="InterPro" id="IPR000182">
    <property type="entry name" value="GNAT_dom"/>
</dbReference>
<dbReference type="Proteomes" id="UP000256952">
    <property type="component" value="Chromosome CBM2613_a"/>
</dbReference>
<reference evidence="4" key="1">
    <citation type="submission" date="2018-01" db="EMBL/GenBank/DDBJ databases">
        <authorList>
            <person name="Clerissi C."/>
        </authorList>
    </citation>
    <scope>NUCLEOTIDE SEQUENCE</scope>
    <source>
        <strain evidence="4">Cupriavidus taiwanensis STM 8556</strain>
    </source>
</reference>
<protein>
    <recommendedName>
        <fullName evidence="3">N-acetyltransferase domain-containing protein</fullName>
    </recommendedName>
</protein>
<keyword evidence="2" id="KW-0012">Acyltransferase</keyword>
<dbReference type="Gene3D" id="3.40.630.30">
    <property type="match status" value="1"/>
</dbReference>
<dbReference type="PANTHER" id="PTHR43877:SF1">
    <property type="entry name" value="ACETYLTRANSFERASE"/>
    <property type="match status" value="1"/>
</dbReference>
<dbReference type="PROSITE" id="PS51186">
    <property type="entry name" value="GNAT"/>
    <property type="match status" value="1"/>
</dbReference>
<gene>
    <name evidence="4" type="ORF">CBM2613_A250359</name>
</gene>
<dbReference type="PANTHER" id="PTHR43877">
    <property type="entry name" value="AMINOALKYLPHOSPHONATE N-ACETYLTRANSFERASE-RELATED-RELATED"/>
    <property type="match status" value="1"/>
</dbReference>
<evidence type="ECO:0000259" key="3">
    <source>
        <dbReference type="PROSITE" id="PS51186"/>
    </source>
</evidence>
<name>A0A375E296_9BURK</name>
<evidence type="ECO:0000256" key="1">
    <source>
        <dbReference type="ARBA" id="ARBA00022679"/>
    </source>
</evidence>
<feature type="domain" description="N-acetyltransferase" evidence="3">
    <location>
        <begin position="35"/>
        <end position="172"/>
    </location>
</feature>
<dbReference type="SUPFAM" id="SSF55729">
    <property type="entry name" value="Acyl-CoA N-acyltransferases (Nat)"/>
    <property type="match status" value="1"/>
</dbReference>
<keyword evidence="1" id="KW-0808">Transferase</keyword>
<comment type="caution">
    <text evidence="4">The sequence shown here is derived from an EMBL/GenBank/DDBJ whole genome shotgun (WGS) entry which is preliminary data.</text>
</comment>
<accession>A0A375E296</accession>
<dbReference type="Pfam" id="PF00583">
    <property type="entry name" value="Acetyltransf_1"/>
    <property type="match status" value="1"/>
</dbReference>
<evidence type="ECO:0000313" key="4">
    <source>
        <dbReference type="EMBL" id="SOZ59746.1"/>
    </source>
</evidence>
<dbReference type="InterPro" id="IPR016181">
    <property type="entry name" value="Acyl_CoA_acyltransferase"/>
</dbReference>
<sequence length="172" mass="18712">MSYRARNPLSETAEHVDSLWERKCSEVEAETSCELSVRRFTSGDMKLLAPLAYAAFADTVDSAPLEQWTRKISSIVNGRYGAFLPTASFVAEAPSGQLTGVVLATDFPLYQAPVIALIAVAPSAQGRGMGSYLLLRCIDALAAEGFAMCRARISLGNEASQRLFRKNAFELR</sequence>
<dbReference type="AlphaFoldDB" id="A0A375E296"/>
<dbReference type="CDD" id="cd04301">
    <property type="entry name" value="NAT_SF"/>
    <property type="match status" value="1"/>
</dbReference>
<dbReference type="EMBL" id="OFTH01000018">
    <property type="protein sequence ID" value="SOZ59746.1"/>
    <property type="molecule type" value="Genomic_DNA"/>
</dbReference>